<gene>
    <name evidence="4" type="ORF">BEMITA_LOCUS11410</name>
</gene>
<dbReference type="Gene3D" id="1.25.10.10">
    <property type="entry name" value="Leucine-rich Repeat Variant"/>
    <property type="match status" value="1"/>
</dbReference>
<organism evidence="4 5">
    <name type="scientific">Bemisia tabaci</name>
    <name type="common">Sweetpotato whitefly</name>
    <name type="synonym">Aleurodes tabaci</name>
    <dbReference type="NCBI Taxonomy" id="7038"/>
    <lineage>
        <taxon>Eukaryota</taxon>
        <taxon>Metazoa</taxon>
        <taxon>Ecdysozoa</taxon>
        <taxon>Arthropoda</taxon>
        <taxon>Hexapoda</taxon>
        <taxon>Insecta</taxon>
        <taxon>Pterygota</taxon>
        <taxon>Neoptera</taxon>
        <taxon>Paraneoptera</taxon>
        <taxon>Hemiptera</taxon>
        <taxon>Sternorrhyncha</taxon>
        <taxon>Aleyrodoidea</taxon>
        <taxon>Aleyrodidae</taxon>
        <taxon>Aleyrodinae</taxon>
        <taxon>Bemisia</taxon>
    </lineage>
</organism>
<dbReference type="Proteomes" id="UP001152759">
    <property type="component" value="Chromosome 7"/>
</dbReference>
<dbReference type="InterPro" id="IPR057567">
    <property type="entry name" value="TPR_TTI1_C"/>
</dbReference>
<dbReference type="InterPro" id="IPR057566">
    <property type="entry name" value="TPR_TTI1_N"/>
</dbReference>
<dbReference type="Pfam" id="PF24176">
    <property type="entry name" value="TPR_TTI1_2nd"/>
    <property type="match status" value="1"/>
</dbReference>
<dbReference type="InterPro" id="IPR049362">
    <property type="entry name" value="TTI1_rpt"/>
</dbReference>
<evidence type="ECO:0000313" key="5">
    <source>
        <dbReference type="Proteomes" id="UP001152759"/>
    </source>
</evidence>
<dbReference type="GO" id="GO:0005737">
    <property type="term" value="C:cytoplasm"/>
    <property type="evidence" value="ECO:0007669"/>
    <property type="project" value="TreeGrafter"/>
</dbReference>
<reference evidence="4" key="1">
    <citation type="submission" date="2021-12" db="EMBL/GenBank/DDBJ databases">
        <authorList>
            <person name="King R."/>
        </authorList>
    </citation>
    <scope>NUCLEOTIDE SEQUENCE</scope>
</reference>
<sequence>MDSETKSAFLVLKPVCDKVALSPSKSTLWDLKATIGSVPISGLLRLKDYVIFPLELHLHNHKNLSQETLISLVECLKAVLQRISLTELKNFLKLYSLLFSLISNPQNPELSKDVPEELKLSVVECVAELFIKSDPSVLVEFYSRPYYPKLSFGVYTCNQIVKNEKFHTLRVSALNCLMIMTGSLFDDEVKKSCSNIVMLMLPGIVSLCQATAALNVTQNHQVTLMALRLWSHVVVLVMDDNLKVQKSDDRSLCKLETSTKEKIKQIMDMQQRTEAWLADTSKNLAPVTENIVSVRSHSHWKVRHELAVASDRIVSNCLRTMQQSLMFLIDALIVLAQDEIDAVSNAAKTALHKFSQKCEAENGKSLVENIEENFFHLVTKLPRIVNGTDENVQLSELTLLGGYLSLLGPARLPHMLNSSAHLEKLISALVHLMELDTAGAKIIEEDFIVKDYDEYESWAKKSKSWRAFRHFSNENLIKKLEEICCILSDCHGTFIAHHLLDLYETNSLHRKEITLILNLIVANELSKSKDVELMTAVLDAYLEPSLWNLPTSKHEILEDSQADVHSVRLNNLSLAEIKSNVVQVCLMIEGIGDIALAVGGETFSPCLLQCLYLLLERAGSPLEVFSEAGLYTLNNIVKACGLKDMTSLIDSYSDYLIHHVSLRLKNVTRYPQVLNVFIVIISKCTVHALSALQEIINNVLMYSCDTFQDKNIVAFLHVFLTFVSHAQKWMPPQEEEALTEKPSSPLESQSVLETFLEHHRLKLAASNFDDAIEENSSAPEEFSGAEATSESDYPENSEGADFHSESDGKKDIPETIKITISILRRSLNFLPHKDESLQLLVLQILDRGILVMQDWTDELLPVVHKIWAPLVERFSSPKPLIIHHSFKLLLTMAKITKDFIRKRTIDEVLPKLFAFLTKSAKDSHLRDVGSAYRMTQQYKLQHILLDGLGQIIIDLDCLEKTSHALLTCSSVYLSSLQPLPLQQSAKKLFETVAKKYRDLAWLILVSLKEKIHFTPPDPVFSSYEFTSSQPSAKDFQKNVDCLLQKL</sequence>
<dbReference type="AlphaFoldDB" id="A0A9P0AEV1"/>
<protein>
    <recommendedName>
        <fullName evidence="6">TELO2-interacting protein 1</fullName>
    </recommendedName>
</protein>
<accession>A0A9P0AEV1</accession>
<evidence type="ECO:0008006" key="6">
    <source>
        <dbReference type="Google" id="ProtNLM"/>
    </source>
</evidence>
<evidence type="ECO:0000259" key="2">
    <source>
        <dbReference type="Pfam" id="PF24173"/>
    </source>
</evidence>
<name>A0A9P0AEV1_BEMTA</name>
<dbReference type="InterPro" id="IPR011989">
    <property type="entry name" value="ARM-like"/>
</dbReference>
<evidence type="ECO:0000256" key="1">
    <source>
        <dbReference type="SAM" id="MobiDB-lite"/>
    </source>
</evidence>
<evidence type="ECO:0000313" key="4">
    <source>
        <dbReference type="EMBL" id="CAH0392952.1"/>
    </source>
</evidence>
<keyword evidence="5" id="KW-1185">Reference proteome</keyword>
<dbReference type="Pfam" id="PF24173">
    <property type="entry name" value="TPR_TTI1_N"/>
    <property type="match status" value="1"/>
</dbReference>
<feature type="domain" description="TTI1 N-terminal TPR" evidence="2">
    <location>
        <begin position="9"/>
        <end position="339"/>
    </location>
</feature>
<feature type="region of interest" description="Disordered" evidence="1">
    <location>
        <begin position="775"/>
        <end position="809"/>
    </location>
</feature>
<dbReference type="SUPFAM" id="SSF48371">
    <property type="entry name" value="ARM repeat"/>
    <property type="match status" value="2"/>
</dbReference>
<dbReference type="EMBL" id="OU963868">
    <property type="protein sequence ID" value="CAH0392952.1"/>
    <property type="molecule type" value="Genomic_DNA"/>
</dbReference>
<dbReference type="Pfam" id="PF21547">
    <property type="entry name" value="TTI1"/>
    <property type="match status" value="1"/>
</dbReference>
<evidence type="ECO:0000259" key="3">
    <source>
        <dbReference type="Pfam" id="PF24181"/>
    </source>
</evidence>
<feature type="compositionally biased region" description="Basic and acidic residues" evidence="1">
    <location>
        <begin position="800"/>
        <end position="809"/>
    </location>
</feature>
<dbReference type="Pfam" id="PF24181">
    <property type="entry name" value="TPR_TTI1_C"/>
    <property type="match status" value="1"/>
</dbReference>
<dbReference type="InterPro" id="IPR016024">
    <property type="entry name" value="ARM-type_fold"/>
</dbReference>
<feature type="domain" description="TTI1 C-terminal TPR" evidence="3">
    <location>
        <begin position="718"/>
        <end position="1001"/>
    </location>
</feature>
<dbReference type="PANTHER" id="PTHR18460">
    <property type="entry name" value="TEL2 INTERACTING PROTEIN 1 TTI1 FAMILY MEMBER"/>
    <property type="match status" value="1"/>
</dbReference>
<dbReference type="PANTHER" id="PTHR18460:SF3">
    <property type="entry name" value="TELO2-INTERACTING PROTEIN 1 HOMOLOG"/>
    <property type="match status" value="1"/>
</dbReference>
<dbReference type="InterPro" id="IPR052587">
    <property type="entry name" value="TELO2-interacting_protein_1"/>
</dbReference>
<proteinExistence type="predicted"/>